<dbReference type="AlphaFoldDB" id="A0A5P9NH21"/>
<organism evidence="2 3">
    <name type="scientific">Halioglobus maricola</name>
    <dbReference type="NCBI Taxonomy" id="2601894"/>
    <lineage>
        <taxon>Bacteria</taxon>
        <taxon>Pseudomonadati</taxon>
        <taxon>Pseudomonadota</taxon>
        <taxon>Gammaproteobacteria</taxon>
        <taxon>Cellvibrionales</taxon>
        <taxon>Halieaceae</taxon>
        <taxon>Halioglobus</taxon>
    </lineage>
</organism>
<dbReference type="OrthoDB" id="7068270at2"/>
<feature type="transmembrane region" description="Helical" evidence="1">
    <location>
        <begin position="20"/>
        <end position="39"/>
    </location>
</feature>
<keyword evidence="1" id="KW-0472">Membrane</keyword>
<name>A0A5P9NH21_9GAMM</name>
<protein>
    <submittedName>
        <fullName evidence="2">Uncharacterized protein</fullName>
    </submittedName>
</protein>
<reference evidence="2 3" key="1">
    <citation type="submission" date="2019-02" db="EMBL/GenBank/DDBJ databases">
        <authorList>
            <person name="Li S.-H."/>
        </authorList>
    </citation>
    <scope>NUCLEOTIDE SEQUENCE [LARGE SCALE GENOMIC DNA]</scope>
    <source>
        <strain evidence="2 3">IMCC14385</strain>
    </source>
</reference>
<dbReference type="KEGG" id="halc:EY643_05390"/>
<dbReference type="EMBL" id="CP036422">
    <property type="protein sequence ID" value="QFU75127.1"/>
    <property type="molecule type" value="Genomic_DNA"/>
</dbReference>
<proteinExistence type="predicted"/>
<feature type="transmembrane region" description="Helical" evidence="1">
    <location>
        <begin position="96"/>
        <end position="115"/>
    </location>
</feature>
<keyword evidence="1" id="KW-1133">Transmembrane helix</keyword>
<feature type="transmembrane region" description="Helical" evidence="1">
    <location>
        <begin position="46"/>
        <end position="65"/>
    </location>
</feature>
<sequence>MTAEGMLEVAFVTWGNVATMMGLLISVISGYLVVAFVAGERMTRSQVVLVNIFYGFISGFLTWALHEMSHRAAIIETAGYNLASGEVAKLTARDDIALLLVMAFSLTVVGSYKFMWDIRHPKTE</sequence>
<evidence type="ECO:0000256" key="1">
    <source>
        <dbReference type="SAM" id="Phobius"/>
    </source>
</evidence>
<dbReference type="RefSeq" id="WP_152661233.1">
    <property type="nucleotide sequence ID" value="NZ_CP036422.1"/>
</dbReference>
<keyword evidence="3" id="KW-1185">Reference proteome</keyword>
<gene>
    <name evidence="2" type="ORF">EY643_05390</name>
</gene>
<dbReference type="Proteomes" id="UP000326287">
    <property type="component" value="Chromosome"/>
</dbReference>
<evidence type="ECO:0000313" key="3">
    <source>
        <dbReference type="Proteomes" id="UP000326287"/>
    </source>
</evidence>
<keyword evidence="1" id="KW-0812">Transmembrane</keyword>
<evidence type="ECO:0000313" key="2">
    <source>
        <dbReference type="EMBL" id="QFU75127.1"/>
    </source>
</evidence>
<accession>A0A5P9NH21</accession>